<name>A0AAW0FYC7_9APHY</name>
<gene>
    <name evidence="1" type="ORF">QCA50_014408</name>
</gene>
<proteinExistence type="predicted"/>
<evidence type="ECO:0000313" key="2">
    <source>
        <dbReference type="Proteomes" id="UP001385951"/>
    </source>
</evidence>
<dbReference type="AlphaFoldDB" id="A0AAW0FYC7"/>
<comment type="caution">
    <text evidence="1">The sequence shown here is derived from an EMBL/GenBank/DDBJ whole genome shotgun (WGS) entry which is preliminary data.</text>
</comment>
<dbReference type="Proteomes" id="UP001385951">
    <property type="component" value="Unassembled WGS sequence"/>
</dbReference>
<evidence type="ECO:0000313" key="1">
    <source>
        <dbReference type="EMBL" id="KAK7682608.1"/>
    </source>
</evidence>
<protein>
    <submittedName>
        <fullName evidence="1">Uncharacterized protein</fullName>
    </submittedName>
</protein>
<keyword evidence="2" id="KW-1185">Reference proteome</keyword>
<organism evidence="1 2">
    <name type="scientific">Cerrena zonata</name>
    <dbReference type="NCBI Taxonomy" id="2478898"/>
    <lineage>
        <taxon>Eukaryota</taxon>
        <taxon>Fungi</taxon>
        <taxon>Dikarya</taxon>
        <taxon>Basidiomycota</taxon>
        <taxon>Agaricomycotina</taxon>
        <taxon>Agaricomycetes</taxon>
        <taxon>Polyporales</taxon>
        <taxon>Cerrenaceae</taxon>
        <taxon>Cerrena</taxon>
    </lineage>
</organism>
<accession>A0AAW0FYC7</accession>
<dbReference type="EMBL" id="JASBNA010000035">
    <property type="protein sequence ID" value="KAK7682608.1"/>
    <property type="molecule type" value="Genomic_DNA"/>
</dbReference>
<sequence>MRRTVYILPSLRPPNLPIIYTPNGLTINILLPRLPNTRILSLPYPLINLNIMPSAPKQAPSPLDIPHASALAQLGYAVLPDGTSAQAAQTGTVLAKNGYQAGSNGAPAPKK</sequence>
<reference evidence="1 2" key="1">
    <citation type="submission" date="2022-09" db="EMBL/GenBank/DDBJ databases">
        <authorList>
            <person name="Palmer J.M."/>
        </authorList>
    </citation>
    <scope>NUCLEOTIDE SEQUENCE [LARGE SCALE GENOMIC DNA]</scope>
    <source>
        <strain evidence="1 2">DSM 7382</strain>
    </source>
</reference>